<evidence type="ECO:0000313" key="3">
    <source>
        <dbReference type="Proteomes" id="UP000009374"/>
    </source>
</evidence>
<dbReference type="AlphaFoldDB" id="C6HZK5"/>
<feature type="compositionally biased region" description="Basic and acidic residues" evidence="1">
    <location>
        <begin position="1"/>
        <end position="13"/>
    </location>
</feature>
<proteinExistence type="predicted"/>
<dbReference type="EMBL" id="GG693883">
    <property type="protein sequence ID" value="EES51940.1"/>
    <property type="molecule type" value="Genomic_DNA"/>
</dbReference>
<keyword evidence="3" id="KW-1185">Reference proteome</keyword>
<organism evidence="2 3">
    <name type="scientific">Leptospirillum ferrodiazotrophum</name>
    <dbReference type="NCBI Taxonomy" id="412449"/>
    <lineage>
        <taxon>Bacteria</taxon>
        <taxon>Pseudomonadati</taxon>
        <taxon>Nitrospirota</taxon>
        <taxon>Nitrospiria</taxon>
        <taxon>Nitrospirales</taxon>
        <taxon>Nitrospiraceae</taxon>
        <taxon>Leptospirillum</taxon>
    </lineage>
</organism>
<name>C6HZK5_9BACT</name>
<feature type="region of interest" description="Disordered" evidence="1">
    <location>
        <begin position="1"/>
        <end position="28"/>
    </location>
</feature>
<protein>
    <submittedName>
        <fullName evidence="2">Uncharacterized protein</fullName>
    </submittedName>
</protein>
<evidence type="ECO:0000256" key="1">
    <source>
        <dbReference type="SAM" id="MobiDB-lite"/>
    </source>
</evidence>
<sequence length="95" mass="11301">MQKNWRKIEMADRKRGRPRKIPPGVNPEELPEKLDYVEKQRLLRIRREAAGKRQLAAWVDNDTMEWLKQQAQEREISVGDVINEVVKEKKKKGTH</sequence>
<reference evidence="2 3" key="1">
    <citation type="journal article" date="2009" name="Appl. Environ. Microbiol.">
        <title>Community genomic and proteomic analyses of chemoautotrophic iron-oxidizing "Leptospirillum rubarum" (Group II) and "Leptospirillum ferrodiazotrophum" (Group III) bacteria in acid mine drainage biofilms.</title>
        <authorList>
            <person name="Goltsman D.S."/>
            <person name="Denef V.J."/>
            <person name="Singer S.W."/>
            <person name="VerBerkmoes N.C."/>
            <person name="Lefsrud M."/>
            <person name="Mueller R.S."/>
            <person name="Dick G.J."/>
            <person name="Sun C.L."/>
            <person name="Wheeler K.E."/>
            <person name="Zemla A."/>
            <person name="Baker B.J."/>
            <person name="Hauser L."/>
            <person name="Land M."/>
            <person name="Shah M.B."/>
            <person name="Thelen M.P."/>
            <person name="Hettich R.L."/>
            <person name="Banfield J.F."/>
        </authorList>
    </citation>
    <scope>NUCLEOTIDE SEQUENCE [LARGE SCALE GENOMIC DNA]</scope>
</reference>
<dbReference type="Proteomes" id="UP000009374">
    <property type="component" value="Unassembled WGS sequence"/>
</dbReference>
<accession>C6HZK5</accession>
<gene>
    <name evidence="2" type="ORF">UBAL3_95390003</name>
</gene>
<evidence type="ECO:0000313" key="2">
    <source>
        <dbReference type="EMBL" id="EES51940.1"/>
    </source>
</evidence>